<evidence type="ECO:0008006" key="4">
    <source>
        <dbReference type="Google" id="ProtNLM"/>
    </source>
</evidence>
<evidence type="ECO:0000256" key="1">
    <source>
        <dbReference type="SAM" id="MobiDB-lite"/>
    </source>
</evidence>
<dbReference type="AlphaFoldDB" id="A0A1Y2HXD6"/>
<sequence length="356" mass="37606">MAAAAVRHLLLQYSNDTAKLIDALLMDESLRSFQPPAAPAATAAALAPEPPAPVVDQALLASVRERFAHVEEFAAAKQVSGRGMVKESKSAAKRKVLALAARIAAEDEEEAQWDDEYDDTYDSVDVRVADGTAEEEVEAGGAGGGARKTGAATANIKRSNVGSEAMVNDPAAKFEEDLFRAWSASPGVFERSGKRLPERARLRERTGMSDQQIEGWASMLRRTPARVRHLQNRYQFAGNRTEGRSTPSAGAGDKGEQDVAEQQSSPQRNAASARRDGPQSHSSRGGNAGRGTGAGANRGRGRGGSSGSSPSADGESDSAQTGAERGRGGGQRGGRGGRDVRAERVKAHWKKTKDMA</sequence>
<dbReference type="Proteomes" id="UP000193411">
    <property type="component" value="Unassembled WGS sequence"/>
</dbReference>
<evidence type="ECO:0000313" key="2">
    <source>
        <dbReference type="EMBL" id="ORZ39230.1"/>
    </source>
</evidence>
<gene>
    <name evidence="2" type="ORF">BCR44DRAFT_1427473</name>
</gene>
<evidence type="ECO:0000313" key="3">
    <source>
        <dbReference type="Proteomes" id="UP000193411"/>
    </source>
</evidence>
<name>A0A1Y2HXD6_9FUNG</name>
<reference evidence="2 3" key="1">
    <citation type="submission" date="2016-07" db="EMBL/GenBank/DDBJ databases">
        <title>Pervasive Adenine N6-methylation of Active Genes in Fungi.</title>
        <authorList>
            <consortium name="DOE Joint Genome Institute"/>
            <person name="Mondo S.J."/>
            <person name="Dannebaum R.O."/>
            <person name="Kuo R.C."/>
            <person name="Labutti K."/>
            <person name="Haridas S."/>
            <person name="Kuo A."/>
            <person name="Salamov A."/>
            <person name="Ahrendt S.R."/>
            <person name="Lipzen A."/>
            <person name="Sullivan W."/>
            <person name="Andreopoulos W.B."/>
            <person name="Clum A."/>
            <person name="Lindquist E."/>
            <person name="Daum C."/>
            <person name="Ramamoorthy G.K."/>
            <person name="Gryganskyi A."/>
            <person name="Culley D."/>
            <person name="Magnuson J.K."/>
            <person name="James T.Y."/>
            <person name="O'Malley M.A."/>
            <person name="Stajich J.E."/>
            <person name="Spatafora J.W."/>
            <person name="Visel A."/>
            <person name="Grigoriev I.V."/>
        </authorList>
    </citation>
    <scope>NUCLEOTIDE SEQUENCE [LARGE SCALE GENOMIC DNA]</scope>
    <source>
        <strain evidence="2 3">PL171</strain>
    </source>
</reference>
<organism evidence="2 3">
    <name type="scientific">Catenaria anguillulae PL171</name>
    <dbReference type="NCBI Taxonomy" id="765915"/>
    <lineage>
        <taxon>Eukaryota</taxon>
        <taxon>Fungi</taxon>
        <taxon>Fungi incertae sedis</taxon>
        <taxon>Blastocladiomycota</taxon>
        <taxon>Blastocladiomycetes</taxon>
        <taxon>Blastocladiales</taxon>
        <taxon>Catenariaceae</taxon>
        <taxon>Catenaria</taxon>
    </lineage>
</organism>
<feature type="compositionally biased region" description="Polar residues" evidence="1">
    <location>
        <begin position="260"/>
        <end position="270"/>
    </location>
</feature>
<keyword evidence="3" id="KW-1185">Reference proteome</keyword>
<accession>A0A1Y2HXD6</accession>
<feature type="compositionally biased region" description="Low complexity" evidence="1">
    <location>
        <begin position="307"/>
        <end position="319"/>
    </location>
</feature>
<proteinExistence type="predicted"/>
<feature type="region of interest" description="Disordered" evidence="1">
    <location>
        <begin position="233"/>
        <end position="356"/>
    </location>
</feature>
<feature type="compositionally biased region" description="Gly residues" evidence="1">
    <location>
        <begin position="286"/>
        <end position="306"/>
    </location>
</feature>
<dbReference type="EMBL" id="MCFL01000006">
    <property type="protein sequence ID" value="ORZ39230.1"/>
    <property type="molecule type" value="Genomic_DNA"/>
</dbReference>
<feature type="compositionally biased region" description="Basic and acidic residues" evidence="1">
    <location>
        <begin position="336"/>
        <end position="356"/>
    </location>
</feature>
<dbReference type="OrthoDB" id="5577209at2759"/>
<comment type="caution">
    <text evidence="2">The sequence shown here is derived from an EMBL/GenBank/DDBJ whole genome shotgun (WGS) entry which is preliminary data.</text>
</comment>
<protein>
    <recommendedName>
        <fullName evidence="4">CUE domain-containing protein</fullName>
    </recommendedName>
</protein>